<name>A0A139SQX5_9GAMM</name>
<dbReference type="Proteomes" id="UP000072660">
    <property type="component" value="Unassembled WGS sequence"/>
</dbReference>
<evidence type="ECO:0000256" key="1">
    <source>
        <dbReference type="SAM" id="Phobius"/>
    </source>
</evidence>
<keyword evidence="1" id="KW-1133">Transmembrane helix</keyword>
<dbReference type="PANTHER" id="PTHR34821">
    <property type="entry name" value="INNER MEMBRANE PROTEIN YDCZ"/>
    <property type="match status" value="1"/>
</dbReference>
<dbReference type="RefSeq" id="WP_068391274.1">
    <property type="nucleotide sequence ID" value="NZ_LSZO01000174.1"/>
</dbReference>
<dbReference type="Pfam" id="PF04657">
    <property type="entry name" value="DMT_YdcZ"/>
    <property type="match status" value="1"/>
</dbReference>
<gene>
    <name evidence="2" type="ORF">AXE65_04245</name>
</gene>
<evidence type="ECO:0000313" key="2">
    <source>
        <dbReference type="EMBL" id="KXU36937.1"/>
    </source>
</evidence>
<comment type="caution">
    <text evidence="2">The sequence shown here is derived from an EMBL/GenBank/DDBJ whole genome shotgun (WGS) entry which is preliminary data.</text>
</comment>
<keyword evidence="1" id="KW-0472">Membrane</keyword>
<organism evidence="2 3">
    <name type="scientific">Ventosimonas gracilis</name>
    <dbReference type="NCBI Taxonomy" id="1680762"/>
    <lineage>
        <taxon>Bacteria</taxon>
        <taxon>Pseudomonadati</taxon>
        <taxon>Pseudomonadota</taxon>
        <taxon>Gammaproteobacteria</taxon>
        <taxon>Pseudomonadales</taxon>
        <taxon>Ventosimonadaceae</taxon>
        <taxon>Ventosimonas</taxon>
    </lineage>
</organism>
<dbReference type="PANTHER" id="PTHR34821:SF2">
    <property type="entry name" value="INNER MEMBRANE PROTEIN YDCZ"/>
    <property type="match status" value="1"/>
</dbReference>
<feature type="transmembrane region" description="Helical" evidence="1">
    <location>
        <begin position="77"/>
        <end position="110"/>
    </location>
</feature>
<reference evidence="2 3" key="1">
    <citation type="submission" date="2016-02" db="EMBL/GenBank/DDBJ databases">
        <authorList>
            <person name="Wen L."/>
            <person name="He K."/>
            <person name="Yang H."/>
        </authorList>
    </citation>
    <scope>NUCLEOTIDE SEQUENCE [LARGE SCALE GENOMIC DNA]</scope>
    <source>
        <strain evidence="2 3">CV58</strain>
    </source>
</reference>
<dbReference type="AlphaFoldDB" id="A0A139SQX5"/>
<feature type="transmembrane region" description="Helical" evidence="1">
    <location>
        <begin position="37"/>
        <end position="56"/>
    </location>
</feature>
<keyword evidence="1" id="KW-0812">Transmembrane</keyword>
<dbReference type="InterPro" id="IPR006750">
    <property type="entry name" value="YdcZ"/>
</dbReference>
<sequence length="153" mass="16002">MPKLLFFALVATGGALVAVQASFNNRLRQALEGDALMAALLSFIVGTLTLLLIVLARGGGLASLRNLHLGLADLPWWAFAGGLCGAFYVLAIILGVPQIGVAWCMAAVLMGQQLCALTLDHFGAFGLEPVALSTQRLLGLGCLLFGAWLLRPA</sequence>
<protein>
    <recommendedName>
        <fullName evidence="4">EamA-like transporter family protein</fullName>
    </recommendedName>
</protein>
<dbReference type="GO" id="GO:0005886">
    <property type="term" value="C:plasma membrane"/>
    <property type="evidence" value="ECO:0007669"/>
    <property type="project" value="TreeGrafter"/>
</dbReference>
<dbReference type="OrthoDB" id="7864805at2"/>
<evidence type="ECO:0000313" key="3">
    <source>
        <dbReference type="Proteomes" id="UP000072660"/>
    </source>
</evidence>
<dbReference type="EMBL" id="LSZO01000174">
    <property type="protein sequence ID" value="KXU36937.1"/>
    <property type="molecule type" value="Genomic_DNA"/>
</dbReference>
<keyword evidence="3" id="KW-1185">Reference proteome</keyword>
<accession>A0A139SQX5</accession>
<proteinExistence type="predicted"/>
<evidence type="ECO:0008006" key="4">
    <source>
        <dbReference type="Google" id="ProtNLM"/>
    </source>
</evidence>